<accession>A0A2J6XA60</accession>
<feature type="transmembrane region" description="Helical" evidence="2">
    <location>
        <begin position="195"/>
        <end position="213"/>
    </location>
</feature>
<keyword evidence="2" id="KW-0472">Membrane</keyword>
<feature type="region of interest" description="Disordered" evidence="1">
    <location>
        <begin position="1"/>
        <end position="55"/>
    </location>
</feature>
<evidence type="ECO:0000256" key="2">
    <source>
        <dbReference type="SAM" id="Phobius"/>
    </source>
</evidence>
<feature type="non-terminal residue" evidence="3">
    <location>
        <position position="1"/>
    </location>
</feature>
<dbReference type="EMBL" id="PNIQ01000252">
    <property type="protein sequence ID" value="PMP84393.1"/>
    <property type="molecule type" value="Genomic_DNA"/>
</dbReference>
<feature type="region of interest" description="Disordered" evidence="1">
    <location>
        <begin position="75"/>
        <end position="94"/>
    </location>
</feature>
<dbReference type="Proteomes" id="UP000243376">
    <property type="component" value="Unassembled WGS sequence"/>
</dbReference>
<evidence type="ECO:0000313" key="3">
    <source>
        <dbReference type="EMBL" id="PMP84393.1"/>
    </source>
</evidence>
<keyword evidence="2" id="KW-0812">Transmembrane</keyword>
<proteinExistence type="predicted"/>
<comment type="caution">
    <text evidence="3">The sequence shown here is derived from an EMBL/GenBank/DDBJ whole genome shotgun (WGS) entry which is preliminary data.</text>
</comment>
<sequence>TAPTDDVPAWLRAEEPTAPTDDVPAWLRAEESTAPTDDVPAWLQESAASTADTPDWLIGVKQTEDLPWLQAEPSGLSVTAEPSTTTSSSSDEFFSGAELPPWLRASTEHIVEPVATPSLSWLQRLSSREAELEEEASAPEVVVVKPPLPMPALRTPDQVAATALLERLIQSPLPQAVSVAQPTVVRRRLPKLEHWLAWVLLVAVLVSLLIPSLPNPLMGQVQPSPAAIALSERLTALGSDDVVLVAYEWGAQRVAELRPLEQALFEQLMVDRTKLIIVSTDLQGALLAFDQIGPLRAAGYNNENGVTFGGRDYVLLGYRPGGELALRSIAGDLRAQLRRDYTGQDATAPMVRRGSRPSPTWQ</sequence>
<evidence type="ECO:0000256" key="1">
    <source>
        <dbReference type="SAM" id="MobiDB-lite"/>
    </source>
</evidence>
<dbReference type="AlphaFoldDB" id="A0A2J6XA60"/>
<protein>
    <submittedName>
        <fullName evidence="3">Uncharacterized protein</fullName>
    </submittedName>
</protein>
<evidence type="ECO:0000313" key="4">
    <source>
        <dbReference type="Proteomes" id="UP000243376"/>
    </source>
</evidence>
<reference evidence="3 4" key="1">
    <citation type="submission" date="2018-01" db="EMBL/GenBank/DDBJ databases">
        <title>Metagenomic assembled genomes from two thermal pools in the Uzon Caldera, Kamchatka, Russia.</title>
        <authorList>
            <person name="Wilkins L."/>
            <person name="Ettinger C."/>
        </authorList>
    </citation>
    <scope>NUCLEOTIDE SEQUENCE [LARGE SCALE GENOMIC DNA]</scope>
    <source>
        <strain evidence="3">ZAV-02</strain>
    </source>
</reference>
<keyword evidence="2" id="KW-1133">Transmembrane helix</keyword>
<name>A0A2J6XA60_9CHLR</name>
<organism evidence="3 4">
    <name type="scientific">Chloroflexus aggregans</name>
    <dbReference type="NCBI Taxonomy" id="152260"/>
    <lineage>
        <taxon>Bacteria</taxon>
        <taxon>Bacillati</taxon>
        <taxon>Chloroflexota</taxon>
        <taxon>Chloroflexia</taxon>
        <taxon>Chloroflexales</taxon>
        <taxon>Chloroflexineae</taxon>
        <taxon>Chloroflexaceae</taxon>
        <taxon>Chloroflexus</taxon>
    </lineage>
</organism>
<gene>
    <name evidence="3" type="ORF">C0184_03800</name>
</gene>